<reference evidence="1 2" key="1">
    <citation type="submission" date="2018-09" db="EMBL/GenBank/DDBJ databases">
        <authorList>
            <person name="Wang X."/>
            <person name="Du Z."/>
        </authorList>
    </citation>
    <scope>NUCLEOTIDE SEQUENCE [LARGE SCALE GENOMIC DNA]</scope>
    <source>
        <strain evidence="1 2">N3</strain>
    </source>
</reference>
<evidence type="ECO:0000313" key="1">
    <source>
        <dbReference type="EMBL" id="RIW12595.1"/>
    </source>
</evidence>
<dbReference type="EMBL" id="QXML01000013">
    <property type="protein sequence ID" value="RIW12595.1"/>
    <property type="molecule type" value="Genomic_DNA"/>
</dbReference>
<accession>A0A418PMG1</accession>
<dbReference type="RefSeq" id="WP_119479443.1">
    <property type="nucleotide sequence ID" value="NZ_QXML01000013.1"/>
</dbReference>
<comment type="caution">
    <text evidence="1">The sequence shown here is derived from an EMBL/GenBank/DDBJ whole genome shotgun (WGS) entry which is preliminary data.</text>
</comment>
<dbReference type="Gene3D" id="1.10.357.10">
    <property type="entry name" value="Tetracycline Repressor, domain 2"/>
    <property type="match status" value="1"/>
</dbReference>
<keyword evidence="2" id="KW-1185">Reference proteome</keyword>
<dbReference type="OrthoDB" id="1258954at2"/>
<dbReference type="InterPro" id="IPR009057">
    <property type="entry name" value="Homeodomain-like_sf"/>
</dbReference>
<sequence>MSNPHLEGGTKKSWIDLGYSLFSEEGHEGLQVERLARILKKNKSGYYHYFGDRFVYMDELLKEHLRILENILFEIQQIREFEPEYMQLMMRYKQTVLFQMQLVKNREVKDFFETAQKFNLAVKQSVAPVFANYLNVPVEEAPKYWEVLRDSFYSRVTFKTFSPEWIGAFARELKDLLENASHRQVG</sequence>
<dbReference type="AlphaFoldDB" id="A0A418PMG1"/>
<organism evidence="1 2">
    <name type="scientific">Algoriphagus lacus</name>
    <dbReference type="NCBI Taxonomy" id="2056311"/>
    <lineage>
        <taxon>Bacteria</taxon>
        <taxon>Pseudomonadati</taxon>
        <taxon>Bacteroidota</taxon>
        <taxon>Cytophagia</taxon>
        <taxon>Cytophagales</taxon>
        <taxon>Cyclobacteriaceae</taxon>
        <taxon>Algoriphagus</taxon>
    </lineage>
</organism>
<evidence type="ECO:0000313" key="2">
    <source>
        <dbReference type="Proteomes" id="UP000283522"/>
    </source>
</evidence>
<name>A0A418PMG1_9BACT</name>
<dbReference type="SUPFAM" id="SSF46689">
    <property type="entry name" value="Homeodomain-like"/>
    <property type="match status" value="1"/>
</dbReference>
<dbReference type="Proteomes" id="UP000283522">
    <property type="component" value="Unassembled WGS sequence"/>
</dbReference>
<proteinExistence type="predicted"/>
<gene>
    <name evidence="1" type="ORF">D0X99_18970</name>
</gene>
<protein>
    <submittedName>
        <fullName evidence="1">TetR/AcrR family transcriptional regulator</fullName>
    </submittedName>
</protein>